<evidence type="ECO:0000256" key="1">
    <source>
        <dbReference type="SAM" id="MobiDB-lite"/>
    </source>
</evidence>
<name>A0A0D9Y6J9_9ORYZ</name>
<sequence length="208" mass="22256">MAISAAVLFNNFPSLSAHVILKGDSGDDHPRQWPTTLPLPSPSPSPMPAAGLRAVTRKATGQWQHLQQRRRQPAWKEETESTTTELAVTKFGGRAVGGPMASSGTPWPDLERLAPSTVGEQFQGGQGCSGHRLRSGRWVTAVVCWSCYSCRGRVEAARAPRKGGVGVGAVEGLVWIGELLVHSRRATTSWWASAFLVASRTACGFPLG</sequence>
<organism evidence="2">
    <name type="scientific">Oryza glumipatula</name>
    <dbReference type="NCBI Taxonomy" id="40148"/>
    <lineage>
        <taxon>Eukaryota</taxon>
        <taxon>Viridiplantae</taxon>
        <taxon>Streptophyta</taxon>
        <taxon>Embryophyta</taxon>
        <taxon>Tracheophyta</taxon>
        <taxon>Spermatophyta</taxon>
        <taxon>Magnoliopsida</taxon>
        <taxon>Liliopsida</taxon>
        <taxon>Poales</taxon>
        <taxon>Poaceae</taxon>
        <taxon>BOP clade</taxon>
        <taxon>Oryzoideae</taxon>
        <taxon>Oryzeae</taxon>
        <taxon>Oryzinae</taxon>
        <taxon>Oryza</taxon>
    </lineage>
</organism>
<reference evidence="2" key="2">
    <citation type="submission" date="2015-04" db="UniProtKB">
        <authorList>
            <consortium name="EnsemblPlants"/>
        </authorList>
    </citation>
    <scope>IDENTIFICATION</scope>
</reference>
<dbReference type="AlphaFoldDB" id="A0A0D9Y6J9"/>
<feature type="region of interest" description="Disordered" evidence="1">
    <location>
        <begin position="64"/>
        <end position="83"/>
    </location>
</feature>
<dbReference type="HOGENOM" id="CLU_1322708_0_0_1"/>
<dbReference type="EnsemblPlants" id="OGLUM01G12170.1">
    <property type="protein sequence ID" value="OGLUM01G12170.1"/>
    <property type="gene ID" value="OGLUM01G12170"/>
</dbReference>
<reference evidence="2" key="1">
    <citation type="submission" date="2013-08" db="EMBL/GenBank/DDBJ databases">
        <title>Oryza genome evolution.</title>
        <authorList>
            <person name="Wing R.A."/>
            <person name="Panaud O."/>
            <person name="Oliveira A.C."/>
        </authorList>
    </citation>
    <scope>NUCLEOTIDE SEQUENCE</scope>
</reference>
<protein>
    <submittedName>
        <fullName evidence="2">Uncharacterized protein</fullName>
    </submittedName>
</protein>
<proteinExistence type="predicted"/>
<dbReference type="Gramene" id="OGLUM01G12170.1">
    <property type="protein sequence ID" value="OGLUM01G12170.1"/>
    <property type="gene ID" value="OGLUM01G12170"/>
</dbReference>
<dbReference type="Proteomes" id="UP000026961">
    <property type="component" value="Chromosome 1"/>
</dbReference>
<evidence type="ECO:0000313" key="2">
    <source>
        <dbReference type="EnsemblPlants" id="OGLUM01G12170.1"/>
    </source>
</evidence>
<accession>A0A0D9Y6J9</accession>
<keyword evidence="3" id="KW-1185">Reference proteome</keyword>
<reference evidence="2" key="3">
    <citation type="submission" date="2018-05" db="EMBL/GenBank/DDBJ databases">
        <title>OgluRS3 (Oryza glumaepatula Reference Sequence Version 3).</title>
        <authorList>
            <person name="Zhang J."/>
            <person name="Kudrna D."/>
            <person name="Lee S."/>
            <person name="Talag J."/>
            <person name="Welchert J."/>
            <person name="Wing R.A."/>
        </authorList>
    </citation>
    <scope>NUCLEOTIDE SEQUENCE [LARGE SCALE GENOMIC DNA]</scope>
</reference>
<feature type="region of interest" description="Disordered" evidence="1">
    <location>
        <begin position="26"/>
        <end position="48"/>
    </location>
</feature>
<feature type="compositionally biased region" description="Pro residues" evidence="1">
    <location>
        <begin position="37"/>
        <end position="47"/>
    </location>
</feature>
<evidence type="ECO:0000313" key="3">
    <source>
        <dbReference type="Proteomes" id="UP000026961"/>
    </source>
</evidence>